<dbReference type="PANTHER" id="PTHR46494">
    <property type="entry name" value="CORA FAMILY METAL ION TRANSPORTER (EUROFUNG)"/>
    <property type="match status" value="1"/>
</dbReference>
<dbReference type="SUPFAM" id="SSF143865">
    <property type="entry name" value="CorA soluble domain-like"/>
    <property type="match status" value="1"/>
</dbReference>
<name>A0A369KMQ5_9BACT</name>
<evidence type="ECO:0000256" key="6">
    <source>
        <dbReference type="ARBA" id="ARBA00022989"/>
    </source>
</evidence>
<dbReference type="GO" id="GO:0050897">
    <property type="term" value="F:cobalt ion binding"/>
    <property type="evidence" value="ECO:0007669"/>
    <property type="project" value="TreeGrafter"/>
</dbReference>
<accession>A0A369KMQ5</accession>
<evidence type="ECO:0000256" key="2">
    <source>
        <dbReference type="ARBA" id="ARBA00009765"/>
    </source>
</evidence>
<dbReference type="GO" id="GO:0005886">
    <property type="term" value="C:plasma membrane"/>
    <property type="evidence" value="ECO:0007669"/>
    <property type="project" value="UniProtKB-SubCell"/>
</dbReference>
<sequence length="344" mass="40829">MSEIILTKKFQGRNYTYEELILSKNPEEAHFQMQNLAGKFKLHHLTVEDCLHRNQRAKVESFSHYQFIVWYYFHPYLSAPIELHIVIGNDFLLLIANEVPTQIFASWKMVCFQKGQSIILNDAICQLFNSLVDHIELYVQALKHILQLLEKKIISKQINPKNMLRIKFLVLEAEQTICPVASVFHHLEKHEFNVEQKFQIRNIEDHSTKVVQNINYLRLQAIALMDVYYGSSGARFNQEMRKLTLINAFMLPMSVLTGVFGMNFTSMPFQDFWFMIFGLILIFATPLLILLFIVYNKYHKEKIIKKRKLYDKKIQQHYPFLTRKFENSKHFHVFDESLKEDEVK</sequence>
<reference evidence="9" key="1">
    <citation type="submission" date="2018-04" db="EMBL/GenBank/DDBJ databases">
        <title>Draft genome sequence of the Candidatus Spirobacillus cienkowskii, a pathogen of freshwater Daphnia species, reconstructed from hemolymph metagenomic reads.</title>
        <authorList>
            <person name="Bresciani L."/>
            <person name="Lemos L.N."/>
            <person name="Wale N."/>
            <person name="Lin J.Y."/>
            <person name="Fernandes G.R."/>
            <person name="Duffy M.A."/>
            <person name="Rodrigues J.M."/>
        </authorList>
    </citation>
    <scope>NUCLEOTIDE SEQUENCE [LARGE SCALE GENOMIC DNA]</scope>
    <source>
        <strain evidence="9">Binning01</strain>
    </source>
</reference>
<dbReference type="InterPro" id="IPR045861">
    <property type="entry name" value="CorA_cytoplasmic_dom"/>
</dbReference>
<evidence type="ECO:0000256" key="5">
    <source>
        <dbReference type="ARBA" id="ARBA00022692"/>
    </source>
</evidence>
<keyword evidence="4" id="KW-1003">Cell membrane</keyword>
<comment type="subcellular location">
    <subcellularLocation>
        <location evidence="1">Cell membrane</location>
        <topology evidence="1">Multi-pass membrane protein</topology>
    </subcellularLocation>
</comment>
<evidence type="ECO:0000256" key="3">
    <source>
        <dbReference type="ARBA" id="ARBA00022448"/>
    </source>
</evidence>
<feature type="transmembrane region" description="Helical" evidence="8">
    <location>
        <begin position="272"/>
        <end position="295"/>
    </location>
</feature>
<dbReference type="InterPro" id="IPR002523">
    <property type="entry name" value="MgTranspt_CorA/ZnTranspt_ZntB"/>
</dbReference>
<dbReference type="AlphaFoldDB" id="A0A369KMQ5"/>
<dbReference type="InterPro" id="IPR045863">
    <property type="entry name" value="CorA_TM1_TM2"/>
</dbReference>
<evidence type="ECO:0000313" key="9">
    <source>
        <dbReference type="EMBL" id="RDB35921.1"/>
    </source>
</evidence>
<evidence type="ECO:0000313" key="10">
    <source>
        <dbReference type="Proteomes" id="UP000253934"/>
    </source>
</evidence>
<dbReference type="GO" id="GO:0015095">
    <property type="term" value="F:magnesium ion transmembrane transporter activity"/>
    <property type="evidence" value="ECO:0007669"/>
    <property type="project" value="TreeGrafter"/>
</dbReference>
<keyword evidence="3" id="KW-0813">Transport</keyword>
<gene>
    <name evidence="9" type="ORF">DCC88_07685</name>
</gene>
<dbReference type="Pfam" id="PF01544">
    <property type="entry name" value="CorA"/>
    <property type="match status" value="1"/>
</dbReference>
<comment type="similarity">
    <text evidence="2">Belongs to the CorA metal ion transporter (MIT) (TC 1.A.35) family.</text>
</comment>
<organism evidence="9 10">
    <name type="scientific">Spirobacillus cienkowskii</name>
    <dbReference type="NCBI Taxonomy" id="495820"/>
    <lineage>
        <taxon>Bacteria</taxon>
        <taxon>Pseudomonadati</taxon>
        <taxon>Bdellovibrionota</taxon>
        <taxon>Oligoflexia</taxon>
        <taxon>Silvanigrellales</taxon>
        <taxon>Spirobacillus</taxon>
    </lineage>
</organism>
<dbReference type="Gene3D" id="1.20.58.340">
    <property type="entry name" value="Magnesium transport protein CorA, transmembrane region"/>
    <property type="match status" value="2"/>
</dbReference>
<keyword evidence="7 8" id="KW-0472">Membrane</keyword>
<protein>
    <recommendedName>
        <fullName evidence="11">Magnesium transporter CorA family protein</fullName>
    </recommendedName>
</protein>
<dbReference type="SUPFAM" id="SSF144083">
    <property type="entry name" value="Magnesium transport protein CorA, transmembrane region"/>
    <property type="match status" value="1"/>
</dbReference>
<dbReference type="EMBL" id="QOVW01000071">
    <property type="protein sequence ID" value="RDB35921.1"/>
    <property type="molecule type" value="Genomic_DNA"/>
</dbReference>
<evidence type="ECO:0000256" key="1">
    <source>
        <dbReference type="ARBA" id="ARBA00004651"/>
    </source>
</evidence>
<keyword evidence="10" id="KW-1185">Reference proteome</keyword>
<comment type="caution">
    <text evidence="9">The sequence shown here is derived from an EMBL/GenBank/DDBJ whole genome shotgun (WGS) entry which is preliminary data.</text>
</comment>
<evidence type="ECO:0008006" key="11">
    <source>
        <dbReference type="Google" id="ProtNLM"/>
    </source>
</evidence>
<feature type="transmembrane region" description="Helical" evidence="8">
    <location>
        <begin position="245"/>
        <end position="266"/>
    </location>
</feature>
<dbReference type="GO" id="GO:0015087">
    <property type="term" value="F:cobalt ion transmembrane transporter activity"/>
    <property type="evidence" value="ECO:0007669"/>
    <property type="project" value="TreeGrafter"/>
</dbReference>
<proteinExistence type="inferred from homology"/>
<dbReference type="Proteomes" id="UP000253934">
    <property type="component" value="Unassembled WGS sequence"/>
</dbReference>
<dbReference type="RefSeq" id="WP_338637453.1">
    <property type="nucleotide sequence ID" value="NZ_CP146516.1"/>
</dbReference>
<dbReference type="Gene3D" id="3.30.460.20">
    <property type="entry name" value="CorA soluble domain-like"/>
    <property type="match status" value="1"/>
</dbReference>
<dbReference type="GO" id="GO:0000287">
    <property type="term" value="F:magnesium ion binding"/>
    <property type="evidence" value="ECO:0007669"/>
    <property type="project" value="TreeGrafter"/>
</dbReference>
<evidence type="ECO:0000256" key="7">
    <source>
        <dbReference type="ARBA" id="ARBA00023136"/>
    </source>
</evidence>
<evidence type="ECO:0000256" key="4">
    <source>
        <dbReference type="ARBA" id="ARBA00022475"/>
    </source>
</evidence>
<dbReference type="PANTHER" id="PTHR46494:SF1">
    <property type="entry name" value="CORA FAMILY METAL ION TRANSPORTER (EUROFUNG)"/>
    <property type="match status" value="1"/>
</dbReference>
<keyword evidence="6 8" id="KW-1133">Transmembrane helix</keyword>
<evidence type="ECO:0000256" key="8">
    <source>
        <dbReference type="SAM" id="Phobius"/>
    </source>
</evidence>
<keyword evidence="5 8" id="KW-0812">Transmembrane</keyword>